<dbReference type="EMBL" id="FNET01000020">
    <property type="protein sequence ID" value="SDM35401.1"/>
    <property type="molecule type" value="Genomic_DNA"/>
</dbReference>
<sequence length="517" mass="56528">MTERARPWNADPYQSGNSGQFLTALEALMLAGAHLHSGGRFADVGCGSGELAQAMATRNFEVVANDYSPSMVEATRQRCADLPVEASVQDAHELSLPENSFQVVHSSWMIHWLSDATTAVRAMARATTPGGLVVLQWSCGQKRADGFALRDVVNSVIARPAWQERLKDAPFATYQHPHDEVADLLRAEGLDVLHVETDVQAQEGNGDPEALRRGLKAAAFHTQAEALGDDADKFIDEVIHALLDSGALNPHNARVIARRPNVTQPAVRRFPLSVGHLEVSSVENLSPLMRRIRFRVDAPKLEPSQPAETITVIWPAEGADQIVLPEIGRWRFPANAGRQHTANLTIRSLDGDQLTADFFLHGEHGRMSRWAAAAKPGDRIGFGGSRVHWVPDPTADWVLFAGDETALPSIAAIAATLPAGQRAVAVIEVRDEAEKIDLGDVEVHWILRGDREPGVGDAIEQAVRGLEFPQGRAQVWGGGESSLIRSLRRHLVHERGLTRDQVCVLGYWNRPNRGESQ</sequence>
<dbReference type="CDD" id="cd02440">
    <property type="entry name" value="AdoMet_MTases"/>
    <property type="match status" value="1"/>
</dbReference>
<dbReference type="CDD" id="cd06193">
    <property type="entry name" value="siderophore_interacting"/>
    <property type="match status" value="1"/>
</dbReference>
<accession>A0A1G9SJ10</accession>
<dbReference type="Pfam" id="PF08021">
    <property type="entry name" value="FAD_binding_9"/>
    <property type="match status" value="1"/>
</dbReference>
<dbReference type="Gene3D" id="3.40.50.80">
    <property type="entry name" value="Nucleotide-binding domain of ferredoxin-NADP reductase (FNR) module"/>
    <property type="match status" value="1"/>
</dbReference>
<dbReference type="Pfam" id="PF08241">
    <property type="entry name" value="Methyltransf_11"/>
    <property type="match status" value="1"/>
</dbReference>
<dbReference type="InterPro" id="IPR017927">
    <property type="entry name" value="FAD-bd_FR_type"/>
</dbReference>
<dbReference type="InterPro" id="IPR029063">
    <property type="entry name" value="SAM-dependent_MTases_sf"/>
</dbReference>
<reference evidence="3" key="1">
    <citation type="submission" date="2016-10" db="EMBL/GenBank/DDBJ databases">
        <authorList>
            <person name="Varghese N."/>
            <person name="Submissions S."/>
        </authorList>
    </citation>
    <scope>NUCLEOTIDE SEQUENCE [LARGE SCALE GENOMIC DNA]</scope>
    <source>
        <strain evidence="3">DSM 44796</strain>
    </source>
</reference>
<dbReference type="SUPFAM" id="SSF63380">
    <property type="entry name" value="Riboflavin synthase domain-like"/>
    <property type="match status" value="1"/>
</dbReference>
<dbReference type="Proteomes" id="UP000199682">
    <property type="component" value="Unassembled WGS sequence"/>
</dbReference>
<dbReference type="InterPro" id="IPR039374">
    <property type="entry name" value="SIP_fam"/>
</dbReference>
<evidence type="ECO:0000313" key="3">
    <source>
        <dbReference type="Proteomes" id="UP000199682"/>
    </source>
</evidence>
<dbReference type="GO" id="GO:0016491">
    <property type="term" value="F:oxidoreductase activity"/>
    <property type="evidence" value="ECO:0007669"/>
    <property type="project" value="InterPro"/>
</dbReference>
<dbReference type="Gene3D" id="2.40.30.10">
    <property type="entry name" value="Translation factors"/>
    <property type="match status" value="1"/>
</dbReference>
<dbReference type="InterPro" id="IPR017938">
    <property type="entry name" value="Riboflavin_synthase-like_b-brl"/>
</dbReference>
<organism evidence="2 3">
    <name type="scientific">Lentzea albidocapillata subsp. violacea</name>
    <dbReference type="NCBI Taxonomy" id="128104"/>
    <lineage>
        <taxon>Bacteria</taxon>
        <taxon>Bacillati</taxon>
        <taxon>Actinomycetota</taxon>
        <taxon>Actinomycetes</taxon>
        <taxon>Pseudonocardiales</taxon>
        <taxon>Pseudonocardiaceae</taxon>
        <taxon>Lentzea</taxon>
    </lineage>
</organism>
<dbReference type="InterPro" id="IPR039261">
    <property type="entry name" value="FNR_nucleotide-bd"/>
</dbReference>
<dbReference type="Gene3D" id="3.40.50.150">
    <property type="entry name" value="Vaccinia Virus protein VP39"/>
    <property type="match status" value="1"/>
</dbReference>
<gene>
    <name evidence="2" type="ORF">SAMN04488074_12078</name>
</gene>
<dbReference type="AlphaFoldDB" id="A0A1G9SJ10"/>
<dbReference type="InterPro" id="IPR013113">
    <property type="entry name" value="SIP_FAD-bd"/>
</dbReference>
<proteinExistence type="predicted"/>
<evidence type="ECO:0000259" key="1">
    <source>
        <dbReference type="PROSITE" id="PS51384"/>
    </source>
</evidence>
<feature type="domain" description="FAD-binding FR-type" evidence="1">
    <location>
        <begin position="272"/>
        <end position="392"/>
    </location>
</feature>
<dbReference type="RefSeq" id="WP_090012161.1">
    <property type="nucleotide sequence ID" value="NZ_FNET01000020.1"/>
</dbReference>
<dbReference type="PANTHER" id="PTHR30157">
    <property type="entry name" value="FERRIC REDUCTASE, NADPH-DEPENDENT"/>
    <property type="match status" value="1"/>
</dbReference>
<evidence type="ECO:0000313" key="2">
    <source>
        <dbReference type="EMBL" id="SDM35401.1"/>
    </source>
</evidence>
<dbReference type="GO" id="GO:0008757">
    <property type="term" value="F:S-adenosylmethionine-dependent methyltransferase activity"/>
    <property type="evidence" value="ECO:0007669"/>
    <property type="project" value="InterPro"/>
</dbReference>
<dbReference type="Pfam" id="PF04954">
    <property type="entry name" value="SIP"/>
    <property type="match status" value="1"/>
</dbReference>
<name>A0A1G9SJ10_9PSEU</name>
<dbReference type="PROSITE" id="PS51384">
    <property type="entry name" value="FAD_FR"/>
    <property type="match status" value="1"/>
</dbReference>
<dbReference type="InterPro" id="IPR013216">
    <property type="entry name" value="Methyltransf_11"/>
</dbReference>
<dbReference type="PANTHER" id="PTHR30157:SF0">
    <property type="entry name" value="NADPH-DEPENDENT FERRIC-CHELATE REDUCTASE"/>
    <property type="match status" value="1"/>
</dbReference>
<protein>
    <submittedName>
        <fullName evidence="2">NADPH-dependent ferric siderophore reductase, contains FAD-binding and SIP domains</fullName>
    </submittedName>
</protein>
<dbReference type="InterPro" id="IPR007037">
    <property type="entry name" value="SIP_rossman_dom"/>
</dbReference>
<dbReference type="SUPFAM" id="SSF53335">
    <property type="entry name" value="S-adenosyl-L-methionine-dependent methyltransferases"/>
    <property type="match status" value="1"/>
</dbReference>